<dbReference type="Gene3D" id="1.25.40.10">
    <property type="entry name" value="Tetratricopeptide repeat domain"/>
    <property type="match status" value="2"/>
</dbReference>
<dbReference type="InterPro" id="IPR019734">
    <property type="entry name" value="TPR_rpt"/>
</dbReference>
<dbReference type="InterPro" id="IPR011990">
    <property type="entry name" value="TPR-like_helical_dom_sf"/>
</dbReference>
<proteinExistence type="predicted"/>
<dbReference type="InterPro" id="IPR001173">
    <property type="entry name" value="Glyco_trans_2-like"/>
</dbReference>
<dbReference type="PANTHER" id="PTHR43630:SF2">
    <property type="entry name" value="GLYCOSYLTRANSFERASE"/>
    <property type="match status" value="1"/>
</dbReference>
<dbReference type="Pfam" id="PF00535">
    <property type="entry name" value="Glycos_transf_2"/>
    <property type="match status" value="1"/>
</dbReference>
<dbReference type="AlphaFoldDB" id="A0A1F7FKB4"/>
<feature type="repeat" description="TPR" evidence="1">
    <location>
        <begin position="674"/>
        <end position="707"/>
    </location>
</feature>
<dbReference type="SUPFAM" id="SSF53448">
    <property type="entry name" value="Nucleotide-diphospho-sugar transferases"/>
    <property type="match status" value="1"/>
</dbReference>
<dbReference type="SMART" id="SM00028">
    <property type="entry name" value="TPR"/>
    <property type="match status" value="6"/>
</dbReference>
<dbReference type="CDD" id="cd02511">
    <property type="entry name" value="Beta4Glucosyltransferase"/>
    <property type="match status" value="1"/>
</dbReference>
<sequence>MKTLSVIFIVKNEEARIGAVLGDVKKIADEIIVVDTGSTDRTREIALGAGAKVFNEPWENDFSKARNAALSHATRDWVLWLDADDRLPAEEGLKIKSAIQSAAKTQVFTVEVINAVKDGRPSSFLQMRLFPRSSKLRFEGRIHESIAQTAKDNGFEFCAAEVRVIHTGYETAAMRDEKMQRNLSIIENELEKNPDNIVHRFLLANTFLAFGKRTESLLQYEKIVETREAAGKQADVFVRSLVQLAKGVTDTGRYVKGEEWARKAVAARPGDMEAHYVLARALFLRGQINEAFAEVSRAFDLKPYLSSVTIDFIEIRALLYDMAVRILGLKQKKIEAIELVRKGIEELPYSPEMVNVAAAFFIQMERFDEAESVFRRAALRIPEFSDHFNERIRGLRLLKDRAKDPALINPEYLKMVPAGSESALVVGTGSGVIGLELKRMGVARVYGLVLPGENRNLAVARFDAIVSDPAELGCTGMLFDVILFGDQAVRVRDPGALISKTRVFLKEGGIALFVFPNVQNYTVLSALGYGLWNYGDMGVLRSGMRRLFSRKSAVGFLDEHGFKAKHILECVDPLFSQQVEKTQAKTVNIGKATLDFEGTDLIGMRDFFVIQFIIAAIRKNTIPDIDAASRLSGKVAAERVEELHAQGIALIQQKKYAEASSLYYTILKVNKDDYLSYGNLGLVEWYMGNFEDAYYLFKKSVALQPDYEDGLLNLWDAAQKTNKQDEAKTILEKALAANGGLVEVGKALGR</sequence>
<dbReference type="Gene3D" id="3.40.50.150">
    <property type="entry name" value="Vaccinia Virus protein VP39"/>
    <property type="match status" value="1"/>
</dbReference>
<dbReference type="InterPro" id="IPR029044">
    <property type="entry name" value="Nucleotide-diphossugar_trans"/>
</dbReference>
<comment type="caution">
    <text evidence="3">The sequence shown here is derived from an EMBL/GenBank/DDBJ whole genome shotgun (WGS) entry which is preliminary data.</text>
</comment>
<evidence type="ECO:0000313" key="4">
    <source>
        <dbReference type="Proteomes" id="UP000179243"/>
    </source>
</evidence>
<reference evidence="3 4" key="1">
    <citation type="journal article" date="2016" name="Nat. Commun.">
        <title>Thousands of microbial genomes shed light on interconnected biogeochemical processes in an aquifer system.</title>
        <authorList>
            <person name="Anantharaman K."/>
            <person name="Brown C.T."/>
            <person name="Hug L.A."/>
            <person name="Sharon I."/>
            <person name="Castelle C.J."/>
            <person name="Probst A.J."/>
            <person name="Thomas B.C."/>
            <person name="Singh A."/>
            <person name="Wilkins M.J."/>
            <person name="Karaoz U."/>
            <person name="Brodie E.L."/>
            <person name="Williams K.H."/>
            <person name="Hubbard S.S."/>
            <person name="Banfield J.F."/>
        </authorList>
    </citation>
    <scope>NUCLEOTIDE SEQUENCE [LARGE SCALE GENOMIC DNA]</scope>
</reference>
<dbReference type="Gene3D" id="3.90.550.10">
    <property type="entry name" value="Spore Coat Polysaccharide Biosynthesis Protein SpsA, Chain A"/>
    <property type="match status" value="1"/>
</dbReference>
<dbReference type="PROSITE" id="PS50005">
    <property type="entry name" value="TPR"/>
    <property type="match status" value="1"/>
</dbReference>
<evidence type="ECO:0000259" key="2">
    <source>
        <dbReference type="Pfam" id="PF00535"/>
    </source>
</evidence>
<protein>
    <recommendedName>
        <fullName evidence="2">Glycosyltransferase 2-like domain-containing protein</fullName>
    </recommendedName>
</protein>
<dbReference type="Proteomes" id="UP000179243">
    <property type="component" value="Unassembled WGS sequence"/>
</dbReference>
<dbReference type="SUPFAM" id="SSF53335">
    <property type="entry name" value="S-adenosyl-L-methionine-dependent methyltransferases"/>
    <property type="match status" value="1"/>
</dbReference>
<dbReference type="SUPFAM" id="SSF48452">
    <property type="entry name" value="TPR-like"/>
    <property type="match status" value="2"/>
</dbReference>
<gene>
    <name evidence="3" type="ORF">A2519_11625</name>
</gene>
<dbReference type="Pfam" id="PF13432">
    <property type="entry name" value="TPR_16"/>
    <property type="match status" value="1"/>
</dbReference>
<dbReference type="PANTHER" id="PTHR43630">
    <property type="entry name" value="POLY-BETA-1,6-N-ACETYL-D-GLUCOSAMINE SYNTHASE"/>
    <property type="match status" value="1"/>
</dbReference>
<keyword evidence="1" id="KW-0802">TPR repeat</keyword>
<evidence type="ECO:0000313" key="3">
    <source>
        <dbReference type="EMBL" id="OGK06902.1"/>
    </source>
</evidence>
<feature type="domain" description="Glycosyltransferase 2-like" evidence="2">
    <location>
        <begin position="5"/>
        <end position="99"/>
    </location>
</feature>
<evidence type="ECO:0000256" key="1">
    <source>
        <dbReference type="PROSITE-ProRule" id="PRU00339"/>
    </source>
</evidence>
<accession>A0A1F7FKB4</accession>
<name>A0A1F7FKB4_UNCRA</name>
<organism evidence="3 4">
    <name type="scientific">Candidatus Raymondbacteria bacterium RIFOXYD12_FULL_49_13</name>
    <dbReference type="NCBI Taxonomy" id="1817890"/>
    <lineage>
        <taxon>Bacteria</taxon>
        <taxon>Raymondiibacteriota</taxon>
    </lineage>
</organism>
<dbReference type="InterPro" id="IPR029063">
    <property type="entry name" value="SAM-dependent_MTases_sf"/>
</dbReference>
<dbReference type="EMBL" id="MFYX01000018">
    <property type="protein sequence ID" value="OGK06902.1"/>
    <property type="molecule type" value="Genomic_DNA"/>
</dbReference>